<dbReference type="SUPFAM" id="SSF53474">
    <property type="entry name" value="alpha/beta-Hydrolases"/>
    <property type="match status" value="1"/>
</dbReference>
<dbReference type="Pfam" id="PF01764">
    <property type="entry name" value="Lipase_3"/>
    <property type="match status" value="1"/>
</dbReference>
<sequence>MLRLSAGAYGLDIESCIKEAFNNGEEYSVFNNQTTACDRLNNTCFYYSITSKKRKEIIIVFRGTKTNEQLVNEFVDSLIDGKDFYGLGIVNLYFNSASNTLWPSIVKLFQDQKFKDYKVYVTGHSLGGALAALCAAKIRVENIRKSKEIFLYTFGQPRVGSSKFAFNFDKLVPNSWRVIHSEDIVPHMPPCGKAPSVNLFEKIVKKISVPCDPSVKYMPYHHGTEIWYPNGMGENDTFIECLGKPRNEDFNCSNKNVFRLADIGKYTDDHNRYFNHKIPAFGKIGCQIGMNWLEEVLSNDPIDPK</sequence>
<dbReference type="GO" id="GO:0006629">
    <property type="term" value="P:lipid metabolic process"/>
    <property type="evidence" value="ECO:0007669"/>
    <property type="project" value="InterPro"/>
</dbReference>
<dbReference type="WBParaSite" id="SVE_0272900.1">
    <property type="protein sequence ID" value="SVE_0272900.1"/>
    <property type="gene ID" value="SVE_0272900"/>
</dbReference>
<organism evidence="2 3">
    <name type="scientific">Strongyloides venezuelensis</name>
    <name type="common">Threadworm</name>
    <dbReference type="NCBI Taxonomy" id="75913"/>
    <lineage>
        <taxon>Eukaryota</taxon>
        <taxon>Metazoa</taxon>
        <taxon>Ecdysozoa</taxon>
        <taxon>Nematoda</taxon>
        <taxon>Chromadorea</taxon>
        <taxon>Rhabditida</taxon>
        <taxon>Tylenchina</taxon>
        <taxon>Panagrolaimomorpha</taxon>
        <taxon>Strongyloidoidea</taxon>
        <taxon>Strongyloididae</taxon>
        <taxon>Strongyloides</taxon>
    </lineage>
</organism>
<reference evidence="3" key="2">
    <citation type="submission" date="2015-08" db="UniProtKB">
        <authorList>
            <consortium name="WormBaseParasite"/>
        </authorList>
    </citation>
    <scope>IDENTIFICATION</scope>
</reference>
<name>A0A0K0F1Q4_STRVS</name>
<dbReference type="PANTHER" id="PTHR45908:SF5">
    <property type="entry name" value="FUNGAL LIPASE-LIKE DOMAIN-CONTAINING PROTEIN"/>
    <property type="match status" value="1"/>
</dbReference>
<dbReference type="InterPro" id="IPR002921">
    <property type="entry name" value="Fungal_lipase-type"/>
</dbReference>
<protein>
    <submittedName>
        <fullName evidence="3">Lipase_3 domain-containing protein</fullName>
    </submittedName>
</protein>
<keyword evidence="2" id="KW-1185">Reference proteome</keyword>
<dbReference type="Gene3D" id="3.40.50.1820">
    <property type="entry name" value="alpha/beta hydrolase"/>
    <property type="match status" value="1"/>
</dbReference>
<dbReference type="CDD" id="cd00519">
    <property type="entry name" value="Lipase_3"/>
    <property type="match status" value="1"/>
</dbReference>
<proteinExistence type="predicted"/>
<dbReference type="AlphaFoldDB" id="A0A0K0F1Q4"/>
<reference evidence="2" key="1">
    <citation type="submission" date="2014-07" db="EMBL/GenBank/DDBJ databases">
        <authorList>
            <person name="Martin A.A"/>
            <person name="De Silva N."/>
        </authorList>
    </citation>
    <scope>NUCLEOTIDE SEQUENCE</scope>
</reference>
<feature type="domain" description="Fungal lipase-type" evidence="1">
    <location>
        <begin position="59"/>
        <end position="191"/>
    </location>
</feature>
<evidence type="ECO:0000259" key="1">
    <source>
        <dbReference type="Pfam" id="PF01764"/>
    </source>
</evidence>
<evidence type="ECO:0000313" key="2">
    <source>
        <dbReference type="Proteomes" id="UP000035680"/>
    </source>
</evidence>
<evidence type="ECO:0000313" key="3">
    <source>
        <dbReference type="WBParaSite" id="SVE_0272900.1"/>
    </source>
</evidence>
<dbReference type="Proteomes" id="UP000035680">
    <property type="component" value="Unassembled WGS sequence"/>
</dbReference>
<dbReference type="PANTHER" id="PTHR45908">
    <property type="entry name" value="PROTEIN CBG11750-RELATED"/>
    <property type="match status" value="1"/>
</dbReference>
<dbReference type="InterPro" id="IPR029058">
    <property type="entry name" value="AB_hydrolase_fold"/>
</dbReference>
<accession>A0A0K0F1Q4</accession>